<gene>
    <name evidence="2" type="ORF">BWY04_01038</name>
</gene>
<evidence type="ECO:0000313" key="2">
    <source>
        <dbReference type="EMBL" id="OQB41075.1"/>
    </source>
</evidence>
<accession>A0A1V5ZLN3</accession>
<protein>
    <recommendedName>
        <fullName evidence="1">RRXRR domain-containing protein</fullName>
    </recommendedName>
</protein>
<proteinExistence type="predicted"/>
<comment type="caution">
    <text evidence="2">The sequence shown here is derived from an EMBL/GenBank/DDBJ whole genome shotgun (WGS) entry which is preliminary data.</text>
</comment>
<name>A0A1V5ZLN3_9BACT</name>
<evidence type="ECO:0000259" key="1">
    <source>
        <dbReference type="Pfam" id="PF14239"/>
    </source>
</evidence>
<dbReference type="Proteomes" id="UP000485621">
    <property type="component" value="Unassembled WGS sequence"/>
</dbReference>
<feature type="domain" description="RRXRR" evidence="1">
    <location>
        <begin position="2"/>
        <end position="48"/>
    </location>
</feature>
<dbReference type="AlphaFoldDB" id="A0A1V5ZLN3"/>
<dbReference type="EMBL" id="MWDB01000024">
    <property type="protein sequence ID" value="OQB41075.1"/>
    <property type="molecule type" value="Genomic_DNA"/>
</dbReference>
<reference evidence="2" key="1">
    <citation type="submission" date="2017-02" db="EMBL/GenBank/DDBJ databases">
        <title>Delving into the versatile metabolic prowess of the omnipresent phylum Bacteroidetes.</title>
        <authorList>
            <person name="Nobu M.K."/>
            <person name="Mei R."/>
            <person name="Narihiro T."/>
            <person name="Kuroda K."/>
            <person name="Liu W.-T."/>
        </authorList>
    </citation>
    <scope>NUCLEOTIDE SEQUENCE</scope>
    <source>
        <strain evidence="2">ADurb.Bin160</strain>
    </source>
</reference>
<dbReference type="Pfam" id="PF14239">
    <property type="entry name" value="RRXRR"/>
    <property type="match status" value="1"/>
</dbReference>
<organism evidence="2">
    <name type="scientific">candidate division CPR1 bacterium ADurb.Bin160</name>
    <dbReference type="NCBI Taxonomy" id="1852826"/>
    <lineage>
        <taxon>Bacteria</taxon>
        <taxon>candidate division CPR1</taxon>
    </lineage>
</organism>
<sequence length="242" mass="27997">MVFVLNKNKEPLSPCHPAKARKLLKEGKAVIHKKYPFTIRLKELKEVNRVFDISLSKELIETIKDNFVHTKDYTLKIHAFSNDILLQQFAKDCEKAFNIKTKIFIKPKDNFIFNDYLFEFSDNLLMFGQPDSYEFKLFYYILELILLNHGSGVSQFNMNKIKTVTAAKTLESFSKSSCSACYQLGKQMIQASFYNPKITSIIKIVDDSNKEFENEKFPILNIYNDGTLLSKTVGPINLFSKL</sequence>
<dbReference type="InterPro" id="IPR025938">
    <property type="entry name" value="RRXRR_dom"/>
</dbReference>